<keyword evidence="2" id="KW-1185">Reference proteome</keyword>
<dbReference type="AlphaFoldDB" id="A0A1V4I0W2"/>
<protein>
    <submittedName>
        <fullName evidence="1">Uncharacterized protein</fullName>
    </submittedName>
</protein>
<name>A0A1V4I0W2_NITVU</name>
<dbReference type="OrthoDB" id="8779602at2"/>
<reference evidence="1 2" key="1">
    <citation type="submission" date="2017-02" db="EMBL/GenBank/DDBJ databases">
        <title>Genome sequence of the nitrite-oxidizing bacterium Nitrobacter vulgaris strain Ab1.</title>
        <authorList>
            <person name="Mellbye B.L."/>
            <person name="Davis E.W."/>
            <person name="Spieck E."/>
            <person name="Chang J.H."/>
            <person name="Bottomley P.J."/>
            <person name="Sayavedra-Soto L.A."/>
        </authorList>
    </citation>
    <scope>NUCLEOTIDE SEQUENCE [LARGE SCALE GENOMIC DNA]</scope>
    <source>
        <strain evidence="1 2">Ab1</strain>
    </source>
</reference>
<proteinExistence type="predicted"/>
<evidence type="ECO:0000313" key="2">
    <source>
        <dbReference type="Proteomes" id="UP000189940"/>
    </source>
</evidence>
<dbReference type="STRING" id="29421.B2M20_05020"/>
<organism evidence="1 2">
    <name type="scientific">Nitrobacter vulgaris</name>
    <dbReference type="NCBI Taxonomy" id="29421"/>
    <lineage>
        <taxon>Bacteria</taxon>
        <taxon>Pseudomonadati</taxon>
        <taxon>Pseudomonadota</taxon>
        <taxon>Alphaproteobacteria</taxon>
        <taxon>Hyphomicrobiales</taxon>
        <taxon>Nitrobacteraceae</taxon>
        <taxon>Nitrobacter</taxon>
    </lineage>
</organism>
<gene>
    <name evidence="1" type="ORF">B2M20_05020</name>
</gene>
<sequence length="73" mass="8028">MAIQIVMDRTGDSRNFFNANDAQELAKAEQRFCELTKVGFTAAVRTGAGQVSQIRSFDPDAEETVFFPRLVGG</sequence>
<comment type="caution">
    <text evidence="1">The sequence shown here is derived from an EMBL/GenBank/DDBJ whole genome shotgun (WGS) entry which is preliminary data.</text>
</comment>
<evidence type="ECO:0000313" key="1">
    <source>
        <dbReference type="EMBL" id="OPH83774.1"/>
    </source>
</evidence>
<dbReference type="RefSeq" id="WP_079445982.1">
    <property type="nucleotide sequence ID" value="NZ_JAVDPZ010000018.1"/>
</dbReference>
<accession>A0A1V4I0W2</accession>
<dbReference type="Proteomes" id="UP000189940">
    <property type="component" value="Unassembled WGS sequence"/>
</dbReference>
<dbReference type="EMBL" id="MWPQ01000023">
    <property type="protein sequence ID" value="OPH83774.1"/>
    <property type="molecule type" value="Genomic_DNA"/>
</dbReference>